<dbReference type="Gene3D" id="3.40.50.1820">
    <property type="entry name" value="alpha/beta hydrolase"/>
    <property type="match status" value="1"/>
</dbReference>
<name>A0ABT8DP33_9BURK</name>
<dbReference type="Pfam" id="PF12697">
    <property type="entry name" value="Abhydrolase_6"/>
    <property type="match status" value="1"/>
</dbReference>
<dbReference type="GO" id="GO:0016787">
    <property type="term" value="F:hydrolase activity"/>
    <property type="evidence" value="ECO:0007669"/>
    <property type="project" value="UniProtKB-KW"/>
</dbReference>
<evidence type="ECO:0000259" key="1">
    <source>
        <dbReference type="Pfam" id="PF12697"/>
    </source>
</evidence>
<reference evidence="2 3" key="1">
    <citation type="submission" date="2023-06" db="EMBL/GenBank/DDBJ databases">
        <title>Pelomonas sp. PFR6 16S ribosomal RNA gene Genome sequencing and assembly.</title>
        <authorList>
            <person name="Woo H."/>
        </authorList>
    </citation>
    <scope>NUCLEOTIDE SEQUENCE [LARGE SCALE GENOMIC DNA]</scope>
    <source>
        <strain evidence="2 3">PFR6</strain>
    </source>
</reference>
<protein>
    <submittedName>
        <fullName evidence="2">Alpha/beta fold hydrolase</fullName>
    </submittedName>
</protein>
<dbReference type="InterPro" id="IPR029058">
    <property type="entry name" value="AB_hydrolase_fold"/>
</dbReference>
<dbReference type="Proteomes" id="UP001228044">
    <property type="component" value="Unassembled WGS sequence"/>
</dbReference>
<sequence length="245" mass="26867">MAAMPPAAPPMRLFGLEPLRAALEYAGMRRMRRSELPRGDGHPIVIFPGLASDARATAPLRSFCEELGYAAYDWGRGLNTGPSGDVETWLQTLTDDVRAMLAGHLDGVTLLGWSLGGIYAREVAKRLGGRVRHVITIGTPFAGEARHTRAGLLYRLLNGRPARLDPAWMARLRMPPPVPTTSIYSRSDGVVAWQACVQPGNARHTENIEVDSSHCGMIWNPAVLAVLADRLRQPLRGWKRFRAAS</sequence>
<comment type="caution">
    <text evidence="2">The sequence shown here is derived from an EMBL/GenBank/DDBJ whole genome shotgun (WGS) entry which is preliminary data.</text>
</comment>
<gene>
    <name evidence="2" type="ORF">QWJ38_07440</name>
</gene>
<keyword evidence="3" id="KW-1185">Reference proteome</keyword>
<proteinExistence type="predicted"/>
<dbReference type="RefSeq" id="WP_290358423.1">
    <property type="nucleotide sequence ID" value="NZ_JAUHHC010000002.1"/>
</dbReference>
<evidence type="ECO:0000313" key="3">
    <source>
        <dbReference type="Proteomes" id="UP001228044"/>
    </source>
</evidence>
<keyword evidence="2" id="KW-0378">Hydrolase</keyword>
<feature type="domain" description="AB hydrolase-1" evidence="1">
    <location>
        <begin position="45"/>
        <end position="214"/>
    </location>
</feature>
<dbReference type="EMBL" id="JAUHHC010000002">
    <property type="protein sequence ID" value="MDN3920110.1"/>
    <property type="molecule type" value="Genomic_DNA"/>
</dbReference>
<accession>A0ABT8DP33</accession>
<dbReference type="InterPro" id="IPR000073">
    <property type="entry name" value="AB_hydrolase_1"/>
</dbReference>
<evidence type="ECO:0000313" key="2">
    <source>
        <dbReference type="EMBL" id="MDN3920110.1"/>
    </source>
</evidence>
<dbReference type="SUPFAM" id="SSF53474">
    <property type="entry name" value="alpha/beta-Hydrolases"/>
    <property type="match status" value="1"/>
</dbReference>
<organism evidence="2 3">
    <name type="scientific">Roseateles violae</name>
    <dbReference type="NCBI Taxonomy" id="3058042"/>
    <lineage>
        <taxon>Bacteria</taxon>
        <taxon>Pseudomonadati</taxon>
        <taxon>Pseudomonadota</taxon>
        <taxon>Betaproteobacteria</taxon>
        <taxon>Burkholderiales</taxon>
        <taxon>Sphaerotilaceae</taxon>
        <taxon>Roseateles</taxon>
    </lineage>
</organism>